<dbReference type="OrthoDB" id="5188303at2"/>
<sequence>MTHQRSLADTPFPGDDGQADATARARLAATVSGELPDYLRAVAELCTVRLLVPVVATTTVEGVTTAGLSSDKEAEMAVVLLQAGDGSRAMVAFTGNDSLTVWNAEARPVPVTLDLAAASALQEGATALLIDVNGPHPLAIDGEILQQLAAGHRLVDTGNDEFGWAVPAQDSRPE</sequence>
<dbReference type="Pfam" id="PF07179">
    <property type="entry name" value="SseB"/>
    <property type="match status" value="1"/>
</dbReference>
<accession>A0A1H1XWJ5</accession>
<evidence type="ECO:0000313" key="2">
    <source>
        <dbReference type="EMBL" id="SDT13543.1"/>
    </source>
</evidence>
<dbReference type="STRING" id="630515.SAMN04489812_4275"/>
<gene>
    <name evidence="2" type="ORF">SAMN04489812_4275</name>
</gene>
<reference evidence="2 3" key="1">
    <citation type="submission" date="2016-10" db="EMBL/GenBank/DDBJ databases">
        <authorList>
            <person name="de Groot N.N."/>
        </authorList>
    </citation>
    <scope>NUCLEOTIDE SEQUENCE [LARGE SCALE GENOMIC DNA]</scope>
    <source>
        <strain evidence="2 3">DSM 21800</strain>
    </source>
</reference>
<name>A0A1H1XWJ5_9ACTN</name>
<dbReference type="InterPro" id="IPR009839">
    <property type="entry name" value="SseB_N"/>
</dbReference>
<dbReference type="EMBL" id="LT629772">
    <property type="protein sequence ID" value="SDT13543.1"/>
    <property type="molecule type" value="Genomic_DNA"/>
</dbReference>
<feature type="domain" description="SseB protein N-terminal" evidence="1">
    <location>
        <begin position="40"/>
        <end position="145"/>
    </location>
</feature>
<dbReference type="AlphaFoldDB" id="A0A1H1XWJ5"/>
<evidence type="ECO:0000259" key="1">
    <source>
        <dbReference type="Pfam" id="PF07179"/>
    </source>
</evidence>
<dbReference type="Proteomes" id="UP000199103">
    <property type="component" value="Chromosome I"/>
</dbReference>
<proteinExistence type="predicted"/>
<protein>
    <submittedName>
        <fullName evidence="2">SseB protein N-terminal domain-containing protein</fullName>
    </submittedName>
</protein>
<keyword evidence="3" id="KW-1185">Reference proteome</keyword>
<organism evidence="2 3">
    <name type="scientific">Microlunatus soli</name>
    <dbReference type="NCBI Taxonomy" id="630515"/>
    <lineage>
        <taxon>Bacteria</taxon>
        <taxon>Bacillati</taxon>
        <taxon>Actinomycetota</taxon>
        <taxon>Actinomycetes</taxon>
        <taxon>Propionibacteriales</taxon>
        <taxon>Propionibacteriaceae</taxon>
        <taxon>Microlunatus</taxon>
    </lineage>
</organism>
<evidence type="ECO:0000313" key="3">
    <source>
        <dbReference type="Proteomes" id="UP000199103"/>
    </source>
</evidence>
<dbReference type="RefSeq" id="WP_091527413.1">
    <property type="nucleotide sequence ID" value="NZ_LT629772.1"/>
</dbReference>